<organism evidence="10">
    <name type="scientific">candidate division WOR-3 bacterium</name>
    <dbReference type="NCBI Taxonomy" id="2052148"/>
    <lineage>
        <taxon>Bacteria</taxon>
        <taxon>Bacteria division WOR-3</taxon>
    </lineage>
</organism>
<dbReference type="NCBIfam" id="TIGR00964">
    <property type="entry name" value="secE_bact"/>
    <property type="match status" value="1"/>
</dbReference>
<evidence type="ECO:0000256" key="8">
    <source>
        <dbReference type="ARBA" id="ARBA00023136"/>
    </source>
</evidence>
<dbReference type="GO" id="GO:0006605">
    <property type="term" value="P:protein targeting"/>
    <property type="evidence" value="ECO:0007669"/>
    <property type="project" value="UniProtKB-UniRule"/>
</dbReference>
<keyword evidence="8 9" id="KW-0472">Membrane</keyword>
<dbReference type="PANTHER" id="PTHR33910">
    <property type="entry name" value="PROTEIN TRANSLOCASE SUBUNIT SECE"/>
    <property type="match status" value="1"/>
</dbReference>
<sequence length="60" mass="6923">MNKIIEYIKNVYLEMKRVSWPTRSELANSTVIVILVSVFVALLIFVLDRIFTALLGIVIR</sequence>
<reference evidence="10" key="1">
    <citation type="journal article" date="2020" name="mSystems">
        <title>Genome- and Community-Level Interaction Insights into Carbon Utilization and Element Cycling Functions of Hydrothermarchaeota in Hydrothermal Sediment.</title>
        <authorList>
            <person name="Zhou Z."/>
            <person name="Liu Y."/>
            <person name="Xu W."/>
            <person name="Pan J."/>
            <person name="Luo Z.H."/>
            <person name="Li M."/>
        </authorList>
    </citation>
    <scope>NUCLEOTIDE SEQUENCE [LARGE SCALE GENOMIC DNA]</scope>
    <source>
        <strain evidence="10">SpSt-783</strain>
    </source>
</reference>
<dbReference type="Gene3D" id="1.20.5.1030">
    <property type="entry name" value="Preprotein translocase secy subunit"/>
    <property type="match status" value="1"/>
</dbReference>
<evidence type="ECO:0000256" key="4">
    <source>
        <dbReference type="ARBA" id="ARBA00022692"/>
    </source>
</evidence>
<accession>A0A7C6AFM7</accession>
<dbReference type="InterPro" id="IPR005807">
    <property type="entry name" value="SecE_bac"/>
</dbReference>
<evidence type="ECO:0000256" key="5">
    <source>
        <dbReference type="ARBA" id="ARBA00022927"/>
    </source>
</evidence>
<gene>
    <name evidence="9 10" type="primary">secE</name>
    <name evidence="10" type="ORF">ENV70_02420</name>
</gene>
<dbReference type="GO" id="GO:0043952">
    <property type="term" value="P:protein transport by the Sec complex"/>
    <property type="evidence" value="ECO:0007669"/>
    <property type="project" value="UniProtKB-UniRule"/>
</dbReference>
<evidence type="ECO:0000256" key="9">
    <source>
        <dbReference type="HAMAP-Rule" id="MF_00422"/>
    </source>
</evidence>
<proteinExistence type="inferred from homology"/>
<comment type="caution">
    <text evidence="10">The sequence shown here is derived from an EMBL/GenBank/DDBJ whole genome shotgun (WGS) entry which is preliminary data.</text>
</comment>
<dbReference type="HAMAP" id="MF_00422">
    <property type="entry name" value="SecE"/>
    <property type="match status" value="1"/>
</dbReference>
<name>A0A7C6AFM7_UNCW3</name>
<evidence type="ECO:0000256" key="1">
    <source>
        <dbReference type="ARBA" id="ARBA00004370"/>
    </source>
</evidence>
<comment type="function">
    <text evidence="9">Essential subunit of the Sec protein translocation channel SecYEG. Clamps together the 2 halves of SecY. May contact the channel plug during translocation.</text>
</comment>
<keyword evidence="5 9" id="KW-0653">Protein transport</keyword>
<dbReference type="EMBL" id="DTHJ01000052">
    <property type="protein sequence ID" value="HHS62459.1"/>
    <property type="molecule type" value="Genomic_DNA"/>
</dbReference>
<keyword evidence="6 9" id="KW-1133">Transmembrane helix</keyword>
<keyword evidence="3 9" id="KW-1003">Cell membrane</keyword>
<dbReference type="GO" id="GO:0008320">
    <property type="term" value="F:protein transmembrane transporter activity"/>
    <property type="evidence" value="ECO:0007669"/>
    <property type="project" value="UniProtKB-UniRule"/>
</dbReference>
<dbReference type="GO" id="GO:0005886">
    <property type="term" value="C:plasma membrane"/>
    <property type="evidence" value="ECO:0007669"/>
    <property type="project" value="UniProtKB-SubCell"/>
</dbReference>
<protein>
    <recommendedName>
        <fullName evidence="9">Protein translocase subunit SecE</fullName>
    </recommendedName>
</protein>
<evidence type="ECO:0000313" key="10">
    <source>
        <dbReference type="EMBL" id="HHS62459.1"/>
    </source>
</evidence>
<keyword evidence="7 9" id="KW-0811">Translocation</keyword>
<evidence type="ECO:0000256" key="2">
    <source>
        <dbReference type="ARBA" id="ARBA00022448"/>
    </source>
</evidence>
<dbReference type="GO" id="GO:0065002">
    <property type="term" value="P:intracellular protein transmembrane transport"/>
    <property type="evidence" value="ECO:0007669"/>
    <property type="project" value="UniProtKB-UniRule"/>
</dbReference>
<comment type="subunit">
    <text evidence="9">Component of the Sec protein translocase complex. Heterotrimer consisting of SecY, SecE and SecG subunits. The heterotrimers can form oligomers, although 1 heterotrimer is thought to be able to translocate proteins. Interacts with the ribosome. Interacts with SecDF, and other proteins may be involved. Interacts with SecA.</text>
</comment>
<dbReference type="InterPro" id="IPR038379">
    <property type="entry name" value="SecE_sf"/>
</dbReference>
<comment type="subcellular location">
    <subcellularLocation>
        <location evidence="9">Cell membrane</location>
        <topology evidence="9">Single-pass membrane protein</topology>
    </subcellularLocation>
    <subcellularLocation>
        <location evidence="1">Membrane</location>
    </subcellularLocation>
</comment>
<dbReference type="PANTHER" id="PTHR33910:SF1">
    <property type="entry name" value="PROTEIN TRANSLOCASE SUBUNIT SECE"/>
    <property type="match status" value="1"/>
</dbReference>
<dbReference type="InterPro" id="IPR001901">
    <property type="entry name" value="Translocase_SecE/Sec61-g"/>
</dbReference>
<keyword evidence="4 9" id="KW-0812">Transmembrane</keyword>
<feature type="transmembrane region" description="Helical" evidence="9">
    <location>
        <begin position="31"/>
        <end position="59"/>
    </location>
</feature>
<dbReference type="AlphaFoldDB" id="A0A7C6AFM7"/>
<dbReference type="GO" id="GO:0009306">
    <property type="term" value="P:protein secretion"/>
    <property type="evidence" value="ECO:0007669"/>
    <property type="project" value="UniProtKB-UniRule"/>
</dbReference>
<evidence type="ECO:0000256" key="3">
    <source>
        <dbReference type="ARBA" id="ARBA00022475"/>
    </source>
</evidence>
<keyword evidence="2 9" id="KW-0813">Transport</keyword>
<evidence type="ECO:0000256" key="6">
    <source>
        <dbReference type="ARBA" id="ARBA00022989"/>
    </source>
</evidence>
<evidence type="ECO:0000256" key="7">
    <source>
        <dbReference type="ARBA" id="ARBA00023010"/>
    </source>
</evidence>
<dbReference type="Pfam" id="PF00584">
    <property type="entry name" value="SecE"/>
    <property type="match status" value="1"/>
</dbReference>
<dbReference type="PROSITE" id="PS01067">
    <property type="entry name" value="SECE_SEC61G"/>
    <property type="match status" value="1"/>
</dbReference>
<comment type="similarity">
    <text evidence="9">Belongs to the SecE/SEC61-gamma family.</text>
</comment>